<dbReference type="STRING" id="1322246.BN4_12565"/>
<protein>
    <submittedName>
        <fullName evidence="2">Uncharacterized protein</fullName>
    </submittedName>
</protein>
<evidence type="ECO:0000313" key="2">
    <source>
        <dbReference type="EMBL" id="CCH49800.1"/>
    </source>
</evidence>
<name>M1WMM3_PSEP2</name>
<feature type="transmembrane region" description="Helical" evidence="1">
    <location>
        <begin position="12"/>
        <end position="27"/>
    </location>
</feature>
<dbReference type="AlphaFoldDB" id="M1WMM3"/>
<evidence type="ECO:0000313" key="3">
    <source>
        <dbReference type="Proteomes" id="UP000011724"/>
    </source>
</evidence>
<accession>M1WMM3</accession>
<keyword evidence="1" id="KW-0812">Transmembrane</keyword>
<dbReference type="HOGENOM" id="CLU_3412510_0_0_7"/>
<dbReference type="KEGG" id="dpi:BN4_12565"/>
<sequence>MKLAAFPRRAFAYYLLTVLGGAIYGGQV</sequence>
<dbReference type="EMBL" id="FO203427">
    <property type="protein sequence ID" value="CCH49800.1"/>
    <property type="molecule type" value="Genomic_DNA"/>
</dbReference>
<keyword evidence="1" id="KW-1133">Transmembrane helix</keyword>
<keyword evidence="1" id="KW-0472">Membrane</keyword>
<reference evidence="2 3" key="1">
    <citation type="journal article" date="2013" name="PLoS ONE">
        <title>The first genomic and proteomic characterization of a deep-sea sulfate reducer: insights into the piezophilic lifestyle of Desulfovibrio piezophilus.</title>
        <authorList>
            <person name="Pradel N."/>
            <person name="Ji B."/>
            <person name="Gimenez G."/>
            <person name="Talla E."/>
            <person name="Lenoble P."/>
            <person name="Garel M."/>
            <person name="Tamburini C."/>
            <person name="Fourquet P."/>
            <person name="Lebrun R."/>
            <person name="Bertin P."/>
            <person name="Denis Y."/>
            <person name="Pophillat M."/>
            <person name="Barbe V."/>
            <person name="Ollivier B."/>
            <person name="Dolla A."/>
        </authorList>
    </citation>
    <scope>NUCLEOTIDE SEQUENCE [LARGE SCALE GENOMIC DNA]</scope>
    <source>
        <strain evidence="3">DSM 10523 / SB164P1</strain>
    </source>
</reference>
<dbReference type="Proteomes" id="UP000011724">
    <property type="component" value="Chromosome"/>
</dbReference>
<proteinExistence type="predicted"/>
<dbReference type="PATRIC" id="fig|879567.3.peg.2752"/>
<keyword evidence="3" id="KW-1185">Reference proteome</keyword>
<organism evidence="2 3">
    <name type="scientific">Pseudodesulfovibrio piezophilus (strain DSM 21447 / JCM 15486 / C1TLV30)</name>
    <name type="common">Desulfovibrio piezophilus</name>
    <dbReference type="NCBI Taxonomy" id="1322246"/>
    <lineage>
        <taxon>Bacteria</taxon>
        <taxon>Pseudomonadati</taxon>
        <taxon>Thermodesulfobacteriota</taxon>
        <taxon>Desulfovibrionia</taxon>
        <taxon>Desulfovibrionales</taxon>
        <taxon>Desulfovibrionaceae</taxon>
    </lineage>
</organism>
<evidence type="ECO:0000256" key="1">
    <source>
        <dbReference type="SAM" id="Phobius"/>
    </source>
</evidence>
<reference evidence="3" key="2">
    <citation type="journal article" date="2013" name="Stand. Genomic Sci.">
        <title>Complete genome sequence of Desulfocapsa sulfexigens, a marine deltaproteobacterium specialized in disproportionating inorganic sulfur compounds.</title>
        <authorList>
            <person name="Finster K.W."/>
            <person name="Kjeldsen K.U."/>
            <person name="Kube M."/>
            <person name="Reinhardt R."/>
            <person name="Mussmann M."/>
            <person name="Amann R."/>
            <person name="Schreiber L."/>
        </authorList>
    </citation>
    <scope>NUCLEOTIDE SEQUENCE [LARGE SCALE GENOMIC DNA]</scope>
    <source>
        <strain evidence="3">DSM 10523 / SB164P1</strain>
    </source>
</reference>
<gene>
    <name evidence="2" type="ordered locus">BN4_12565</name>
</gene>